<organism evidence="1 2">
    <name type="scientific">Tuber aestivum</name>
    <name type="common">summer truffle</name>
    <dbReference type="NCBI Taxonomy" id="59557"/>
    <lineage>
        <taxon>Eukaryota</taxon>
        <taxon>Fungi</taxon>
        <taxon>Dikarya</taxon>
        <taxon>Ascomycota</taxon>
        <taxon>Pezizomycotina</taxon>
        <taxon>Pezizomycetes</taxon>
        <taxon>Pezizales</taxon>
        <taxon>Tuberaceae</taxon>
        <taxon>Tuber</taxon>
    </lineage>
</organism>
<evidence type="ECO:0000313" key="1">
    <source>
        <dbReference type="EMBL" id="CUS15238.1"/>
    </source>
</evidence>
<protein>
    <submittedName>
        <fullName evidence="1">Uncharacterized protein</fullName>
    </submittedName>
</protein>
<dbReference type="Proteomes" id="UP001412239">
    <property type="component" value="Unassembled WGS sequence"/>
</dbReference>
<feature type="non-terminal residue" evidence="1">
    <location>
        <position position="57"/>
    </location>
</feature>
<gene>
    <name evidence="1" type="ORF">GSTUAT00000705001</name>
</gene>
<accession>A0A292Q8G6</accession>
<proteinExistence type="predicted"/>
<name>A0A292Q8G6_9PEZI</name>
<keyword evidence="2" id="KW-1185">Reference proteome</keyword>
<dbReference type="AlphaFoldDB" id="A0A292Q8G6"/>
<evidence type="ECO:0000313" key="2">
    <source>
        <dbReference type="Proteomes" id="UP001412239"/>
    </source>
</evidence>
<feature type="non-terminal residue" evidence="1">
    <location>
        <position position="1"/>
    </location>
</feature>
<reference evidence="1" key="1">
    <citation type="submission" date="2015-10" db="EMBL/GenBank/DDBJ databases">
        <authorList>
            <person name="Regsiter A."/>
            <person name="william w."/>
        </authorList>
    </citation>
    <scope>NUCLEOTIDE SEQUENCE</scope>
    <source>
        <strain evidence="1">Montdore</strain>
    </source>
</reference>
<sequence>EKEIRKVLEWFNVVDPSTDYSSALDVREPGTGNWLLTGHEYTRWKEETRGVLWLYGI</sequence>
<dbReference type="EMBL" id="LN890949">
    <property type="protein sequence ID" value="CUS15238.1"/>
    <property type="molecule type" value="Genomic_DNA"/>
</dbReference>